<dbReference type="EMBL" id="UGYO01000001">
    <property type="protein sequence ID" value="SUI57608.1"/>
    <property type="molecule type" value="Genomic_DNA"/>
</dbReference>
<comment type="subcellular location">
    <subcellularLocation>
        <location evidence="2">Cell membrane</location>
        <topology evidence="2">Multi-pass membrane protein</topology>
    </subcellularLocation>
</comment>
<sequence length="321" mass="34902">MKSLNAFISGAVALVFSLPLLAADTLTPEPQQWQPIQEVAIQGDIPELRGMPQQAQFPDALPPVNQGYLDTLAPASWWADLLSYSFFGMIVLLALFVAINGKAKLSQGFSGKKVDRWSGMDVLVHWVGAIACLLLIITGLIMVAGRFWLEPNMGASHWTGFIGTSVALHDLMAFPFILGWAVMVVKWAGKQLPEACDIGWLKVVGGYLNFGPFKGKHPDAGFANAGEKLWFWCFALFGALMVGSGLVLMFPSLVATKDGANLALILHLVSAFVLGAFTIVHIYMATVISEGGMECMLSGKCDENWAKQHHNLWYDSLSKGK</sequence>
<organism evidence="14 15">
    <name type="scientific">Shewanella algae</name>
    <dbReference type="NCBI Taxonomy" id="38313"/>
    <lineage>
        <taxon>Bacteria</taxon>
        <taxon>Pseudomonadati</taxon>
        <taxon>Pseudomonadota</taxon>
        <taxon>Gammaproteobacteria</taxon>
        <taxon>Alteromonadales</taxon>
        <taxon>Shewanellaceae</taxon>
        <taxon>Shewanella</taxon>
    </lineage>
</organism>
<evidence type="ECO:0000256" key="7">
    <source>
        <dbReference type="ARBA" id="ARBA00022692"/>
    </source>
</evidence>
<evidence type="ECO:0000256" key="4">
    <source>
        <dbReference type="ARBA" id="ARBA00022448"/>
    </source>
</evidence>
<dbReference type="InterPro" id="IPR006471">
    <property type="entry name" value="Formate_DH_gsu"/>
</dbReference>
<protein>
    <submittedName>
        <fullName evidence="14">Formate dehydrogenase-O subunit gamma</fullName>
    </submittedName>
</protein>
<reference evidence="14 15" key="1">
    <citation type="submission" date="2018-06" db="EMBL/GenBank/DDBJ databases">
        <authorList>
            <consortium name="Pathogen Informatics"/>
            <person name="Doyle S."/>
        </authorList>
    </citation>
    <scope>NUCLEOTIDE SEQUENCE [LARGE SCALE GENOMIC DNA]</scope>
    <source>
        <strain evidence="14 15">NCTC10738</strain>
    </source>
</reference>
<dbReference type="GO" id="GO:0008863">
    <property type="term" value="F:formate dehydrogenase (NAD+) activity"/>
    <property type="evidence" value="ECO:0007669"/>
    <property type="project" value="InterPro"/>
</dbReference>
<dbReference type="Proteomes" id="UP000254069">
    <property type="component" value="Unassembled WGS sequence"/>
</dbReference>
<dbReference type="FunFam" id="1.20.950.20:FF:000002">
    <property type="entry name" value="Formate dehydrogenase cytochrome b556 subunit"/>
    <property type="match status" value="1"/>
</dbReference>
<dbReference type="RefSeq" id="WP_044733495.1">
    <property type="nucleotide sequence ID" value="NZ_AP024614.1"/>
</dbReference>
<dbReference type="SUPFAM" id="SSF81342">
    <property type="entry name" value="Transmembrane di-heme cytochromes"/>
    <property type="match status" value="1"/>
</dbReference>
<keyword evidence="6" id="KW-0349">Heme</keyword>
<dbReference type="Gene3D" id="1.20.950.20">
    <property type="entry name" value="Transmembrane di-heme cytochromes, Chain C"/>
    <property type="match status" value="1"/>
</dbReference>
<proteinExistence type="inferred from homology"/>
<evidence type="ECO:0000313" key="14">
    <source>
        <dbReference type="EMBL" id="SUI57608.1"/>
    </source>
</evidence>
<comment type="similarity">
    <text evidence="3">Belongs to the formate dehydrogenase gamma subunit family.</text>
</comment>
<dbReference type="Pfam" id="PF01292">
    <property type="entry name" value="Ni_hydr_CYTB"/>
    <property type="match status" value="1"/>
</dbReference>
<evidence type="ECO:0000256" key="9">
    <source>
        <dbReference type="ARBA" id="ARBA00022982"/>
    </source>
</evidence>
<evidence type="ECO:0000256" key="5">
    <source>
        <dbReference type="ARBA" id="ARBA00022475"/>
    </source>
</evidence>
<keyword evidence="11" id="KW-0408">Iron</keyword>
<dbReference type="GeneID" id="93807381"/>
<evidence type="ECO:0000256" key="1">
    <source>
        <dbReference type="ARBA" id="ARBA00001971"/>
    </source>
</evidence>
<dbReference type="PANTHER" id="PTHR30074">
    <property type="entry name" value="FORMATE DEHYDROGENASE, NITRATE-INDUCIBLE, CYTOCHROME B556 FDN SUBUNIT"/>
    <property type="match status" value="1"/>
</dbReference>
<dbReference type="GO" id="GO:0005886">
    <property type="term" value="C:plasma membrane"/>
    <property type="evidence" value="ECO:0007669"/>
    <property type="project" value="UniProtKB-SubCell"/>
</dbReference>
<keyword evidence="5" id="KW-1003">Cell membrane</keyword>
<evidence type="ECO:0000256" key="3">
    <source>
        <dbReference type="ARBA" id="ARBA00010747"/>
    </source>
</evidence>
<keyword evidence="8" id="KW-0479">Metal-binding</keyword>
<dbReference type="NCBIfam" id="TIGR01583">
    <property type="entry name" value="formate-DH-gamm"/>
    <property type="match status" value="1"/>
</dbReference>
<evidence type="ECO:0000313" key="15">
    <source>
        <dbReference type="Proteomes" id="UP000254069"/>
    </source>
</evidence>
<keyword evidence="15" id="KW-1185">Reference proteome</keyword>
<dbReference type="InterPro" id="IPR016174">
    <property type="entry name" value="Di-haem_cyt_TM"/>
</dbReference>
<keyword evidence="9" id="KW-0249">Electron transport</keyword>
<dbReference type="GO" id="GO:0009055">
    <property type="term" value="F:electron transfer activity"/>
    <property type="evidence" value="ECO:0007669"/>
    <property type="project" value="InterPro"/>
</dbReference>
<dbReference type="GO" id="GO:0009061">
    <property type="term" value="P:anaerobic respiration"/>
    <property type="evidence" value="ECO:0007669"/>
    <property type="project" value="TreeGrafter"/>
</dbReference>
<keyword evidence="12" id="KW-0472">Membrane</keyword>
<feature type="domain" description="Cytochrome b561 bacterial/Ni-hydrogenase" evidence="13">
    <location>
        <begin position="117"/>
        <end position="291"/>
    </location>
</feature>
<keyword evidence="7" id="KW-0812">Transmembrane</keyword>
<dbReference type="GO" id="GO:0036397">
    <property type="term" value="F:formate dehydrogenase (quinone) activity"/>
    <property type="evidence" value="ECO:0007669"/>
    <property type="project" value="TreeGrafter"/>
</dbReference>
<dbReference type="GO" id="GO:0022904">
    <property type="term" value="P:respiratory electron transport chain"/>
    <property type="evidence" value="ECO:0007669"/>
    <property type="project" value="InterPro"/>
</dbReference>
<dbReference type="GO" id="GO:0009326">
    <property type="term" value="C:formate dehydrogenase complex"/>
    <property type="evidence" value="ECO:0007669"/>
    <property type="project" value="InterPro"/>
</dbReference>
<dbReference type="GO" id="GO:0046872">
    <property type="term" value="F:metal ion binding"/>
    <property type="evidence" value="ECO:0007669"/>
    <property type="project" value="UniProtKB-KW"/>
</dbReference>
<comment type="cofactor">
    <cofactor evidence="1">
        <name>heme</name>
        <dbReference type="ChEBI" id="CHEBI:30413"/>
    </cofactor>
</comment>
<evidence type="ECO:0000256" key="6">
    <source>
        <dbReference type="ARBA" id="ARBA00022617"/>
    </source>
</evidence>
<evidence type="ECO:0000256" key="8">
    <source>
        <dbReference type="ARBA" id="ARBA00022723"/>
    </source>
</evidence>
<accession>A0A379Z9R5</accession>
<evidence type="ECO:0000256" key="10">
    <source>
        <dbReference type="ARBA" id="ARBA00022989"/>
    </source>
</evidence>
<dbReference type="GO" id="GO:0015944">
    <property type="term" value="P:formate oxidation"/>
    <property type="evidence" value="ECO:0007669"/>
    <property type="project" value="UniProtKB-ARBA"/>
</dbReference>
<dbReference type="PANTHER" id="PTHR30074:SF6">
    <property type="entry name" value="FORMATE DEHYDROGENASE GAMMA SUBUNIT"/>
    <property type="match status" value="1"/>
</dbReference>
<dbReference type="AlphaFoldDB" id="A0A379Z9R5"/>
<evidence type="ECO:0000259" key="13">
    <source>
        <dbReference type="Pfam" id="PF01292"/>
    </source>
</evidence>
<gene>
    <name evidence="14" type="primary">fdoI_1</name>
    <name evidence="14" type="ORF">NCTC10738_01302</name>
</gene>
<evidence type="ECO:0000256" key="12">
    <source>
        <dbReference type="ARBA" id="ARBA00023136"/>
    </source>
</evidence>
<name>A0A379Z9R5_9GAMM</name>
<dbReference type="InterPro" id="IPR051817">
    <property type="entry name" value="FDH_cytochrome_b556_subunit"/>
</dbReference>
<keyword evidence="4" id="KW-0813">Transport</keyword>
<evidence type="ECO:0000256" key="2">
    <source>
        <dbReference type="ARBA" id="ARBA00004651"/>
    </source>
</evidence>
<evidence type="ECO:0000256" key="11">
    <source>
        <dbReference type="ARBA" id="ARBA00023004"/>
    </source>
</evidence>
<keyword evidence="10" id="KW-1133">Transmembrane helix</keyword>
<dbReference type="InterPro" id="IPR011577">
    <property type="entry name" value="Cyt_b561_bac/Ni-Hgenase"/>
</dbReference>